<protein>
    <submittedName>
        <fullName evidence="3">Uncharacterized protein</fullName>
    </submittedName>
</protein>
<dbReference type="Proteomes" id="UP001295684">
    <property type="component" value="Unassembled WGS sequence"/>
</dbReference>
<evidence type="ECO:0000313" key="3">
    <source>
        <dbReference type="EMBL" id="CAI2366700.1"/>
    </source>
</evidence>
<evidence type="ECO:0000313" key="4">
    <source>
        <dbReference type="Proteomes" id="UP001295684"/>
    </source>
</evidence>
<sequence length="430" mass="48977">MKSHARAGLGATRGCPSLPVGKPTSCTRPSELRKCLLSLCRRGNNKQQKSIDHTCDKMVYPSQRGHFGTLNNLGNTQFSKFTLKDYPSTHRNKHSSKTKPEGSISDLSNKDSWNYLSSFSKSKPAYLSNPKFENRKKPNSKRKKYSVYLTSQSKALGKAAKAPFPKAGKDCSRNKNLIHKNSKLDASKRVKGKKSVDVSKPRSDFSKTSMFRNMSPVINRKILLDLANIAGEFPIEQTIRSQKFIENTPESIEKGYFSVNSGCKSNEFLTHEEPELTPDPNLCSEPVVSKPQGPDLGPLLKDFEDMKLREEDLIHQLQEERNRKYELENTLSSQAAQLHQNEETIQRLLTEVETLKLENKSLTSRLDRYQSRQDLDLTHLETKNRLLTEALNKRNEDVKELESGNEDLIQLLEKCDDKIQKLQEKCNDFD</sequence>
<feature type="coiled-coil region" evidence="1">
    <location>
        <begin position="300"/>
        <end position="372"/>
    </location>
</feature>
<evidence type="ECO:0000256" key="1">
    <source>
        <dbReference type="SAM" id="Coils"/>
    </source>
</evidence>
<accession>A0AAD1XA51</accession>
<feature type="region of interest" description="Disordered" evidence="2">
    <location>
        <begin position="86"/>
        <end position="105"/>
    </location>
</feature>
<dbReference type="EMBL" id="CAMPGE010007784">
    <property type="protein sequence ID" value="CAI2366700.1"/>
    <property type="molecule type" value="Genomic_DNA"/>
</dbReference>
<keyword evidence="1" id="KW-0175">Coiled coil</keyword>
<organism evidence="3 4">
    <name type="scientific">Euplotes crassus</name>
    <dbReference type="NCBI Taxonomy" id="5936"/>
    <lineage>
        <taxon>Eukaryota</taxon>
        <taxon>Sar</taxon>
        <taxon>Alveolata</taxon>
        <taxon>Ciliophora</taxon>
        <taxon>Intramacronucleata</taxon>
        <taxon>Spirotrichea</taxon>
        <taxon>Hypotrichia</taxon>
        <taxon>Euplotida</taxon>
        <taxon>Euplotidae</taxon>
        <taxon>Moneuplotes</taxon>
    </lineage>
</organism>
<name>A0AAD1XA51_EUPCR</name>
<comment type="caution">
    <text evidence="3">The sequence shown here is derived from an EMBL/GenBank/DDBJ whole genome shotgun (WGS) entry which is preliminary data.</text>
</comment>
<reference evidence="3" key="1">
    <citation type="submission" date="2023-07" db="EMBL/GenBank/DDBJ databases">
        <authorList>
            <consortium name="AG Swart"/>
            <person name="Singh M."/>
            <person name="Singh A."/>
            <person name="Seah K."/>
            <person name="Emmerich C."/>
        </authorList>
    </citation>
    <scope>NUCLEOTIDE SEQUENCE</scope>
    <source>
        <strain evidence="3">DP1</strain>
    </source>
</reference>
<evidence type="ECO:0000256" key="2">
    <source>
        <dbReference type="SAM" id="MobiDB-lite"/>
    </source>
</evidence>
<keyword evidence="4" id="KW-1185">Reference proteome</keyword>
<proteinExistence type="predicted"/>
<gene>
    <name evidence="3" type="ORF">ECRASSUSDP1_LOCUS7973</name>
</gene>
<dbReference type="AlphaFoldDB" id="A0AAD1XA51"/>
<feature type="coiled-coil region" evidence="1">
    <location>
        <begin position="398"/>
        <end position="425"/>
    </location>
</feature>